<evidence type="ECO:0000313" key="4">
    <source>
        <dbReference type="Proteomes" id="UP001524587"/>
    </source>
</evidence>
<keyword evidence="4" id="KW-1185">Reference proteome</keyword>
<sequence>MRTDAAALSAALAGRVHELVRELLPAGRRDGQEWRCGSVAGERGQSLAVHLSGARAGVWSDFSGGSSGDALDLVAAVLFAGDRGQAMRWSRGWLGLQDVDPGLQPRRPVVVPDTGRAETDAEAEERRRAAMRIWLGCKPGLRGTPVDHYLSARGIALAELGRAPGAVRFHPELWNTESRRSWPAMVAAISGPSGSMLAIHRTWLATGSDGAWAKAPLNNPKMTLGRYAGGTIRLARGSTRKPLAQAPEGERVILAEGIETGLSVALACPELRVLAAISLSNMGRVELPATVREIVIAGDNDDGNETAQKALQAAIDRFLEQGRTVRIAIPSIAGADWNDVLRDQAA</sequence>
<accession>A0ABT1WAK4</accession>
<protein>
    <submittedName>
        <fullName evidence="3">Toprim domain-containing protein</fullName>
    </submittedName>
</protein>
<dbReference type="InterPro" id="IPR055570">
    <property type="entry name" value="DUF7146"/>
</dbReference>
<proteinExistence type="predicted"/>
<dbReference type="Pfam" id="PF13362">
    <property type="entry name" value="Toprim_3"/>
    <property type="match status" value="1"/>
</dbReference>
<gene>
    <name evidence="3" type="ORF">NFI95_15825</name>
</gene>
<comment type="caution">
    <text evidence="3">The sequence shown here is derived from an EMBL/GenBank/DDBJ whole genome shotgun (WGS) entry which is preliminary data.</text>
</comment>
<dbReference type="InterPro" id="IPR006171">
    <property type="entry name" value="TOPRIM_dom"/>
</dbReference>
<evidence type="ECO:0000259" key="1">
    <source>
        <dbReference type="Pfam" id="PF13362"/>
    </source>
</evidence>
<organism evidence="3 4">
    <name type="scientific">Endosaccharibacter trunci</name>
    <dbReference type="NCBI Taxonomy" id="2812733"/>
    <lineage>
        <taxon>Bacteria</taxon>
        <taxon>Pseudomonadati</taxon>
        <taxon>Pseudomonadota</taxon>
        <taxon>Alphaproteobacteria</taxon>
        <taxon>Acetobacterales</taxon>
        <taxon>Acetobacteraceae</taxon>
        <taxon>Endosaccharibacter</taxon>
    </lineage>
</organism>
<evidence type="ECO:0000313" key="3">
    <source>
        <dbReference type="EMBL" id="MCQ8279911.1"/>
    </source>
</evidence>
<name>A0ABT1WAK4_9PROT</name>
<dbReference type="RefSeq" id="WP_422865401.1">
    <property type="nucleotide sequence ID" value="NZ_JAMSKV010000018.1"/>
</dbReference>
<dbReference type="Proteomes" id="UP001524587">
    <property type="component" value="Unassembled WGS sequence"/>
</dbReference>
<dbReference type="InterPro" id="IPR034154">
    <property type="entry name" value="TOPRIM_DnaG/twinkle"/>
</dbReference>
<feature type="domain" description="Toprim" evidence="1">
    <location>
        <begin position="252"/>
        <end position="344"/>
    </location>
</feature>
<dbReference type="Pfam" id="PF23639">
    <property type="entry name" value="DUF7146"/>
    <property type="match status" value="1"/>
</dbReference>
<feature type="domain" description="DUF7146" evidence="2">
    <location>
        <begin position="125"/>
        <end position="234"/>
    </location>
</feature>
<evidence type="ECO:0000259" key="2">
    <source>
        <dbReference type="Pfam" id="PF23639"/>
    </source>
</evidence>
<dbReference type="EMBL" id="JAMSKV010000018">
    <property type="protein sequence ID" value="MCQ8279911.1"/>
    <property type="molecule type" value="Genomic_DNA"/>
</dbReference>
<dbReference type="CDD" id="cd01029">
    <property type="entry name" value="TOPRIM_primases"/>
    <property type="match status" value="1"/>
</dbReference>
<reference evidence="3 4" key="1">
    <citation type="submission" date="2022-06" db="EMBL/GenBank/DDBJ databases">
        <title>Endosaccharibacter gen. nov., sp. nov., endophytic bacteria isolated from sugarcane.</title>
        <authorList>
            <person name="Pitiwittayakul N."/>
            <person name="Yukphan P."/>
            <person name="Charoenyingcharoen P."/>
            <person name="Tanasupawat S."/>
        </authorList>
    </citation>
    <scope>NUCLEOTIDE SEQUENCE [LARGE SCALE GENOMIC DNA]</scope>
    <source>
        <strain evidence="3 4">KSS8</strain>
    </source>
</reference>